<organism evidence="1 2">
    <name type="scientific">Vibrio inusitatus NBRC 102082</name>
    <dbReference type="NCBI Taxonomy" id="1219070"/>
    <lineage>
        <taxon>Bacteria</taxon>
        <taxon>Pseudomonadati</taxon>
        <taxon>Pseudomonadota</taxon>
        <taxon>Gammaproteobacteria</taxon>
        <taxon>Vibrionales</taxon>
        <taxon>Vibrionaceae</taxon>
        <taxon>Vibrio</taxon>
    </lineage>
</organism>
<keyword evidence="2" id="KW-1185">Reference proteome</keyword>
<reference evidence="1 2" key="1">
    <citation type="submission" date="2019-06" db="EMBL/GenBank/DDBJ databases">
        <title>Whole genome shotgun sequence of Vibrio inusitatus NBRC 102082.</title>
        <authorList>
            <person name="Hosoyama A."/>
            <person name="Uohara A."/>
            <person name="Ohji S."/>
            <person name="Ichikawa N."/>
        </authorList>
    </citation>
    <scope>NUCLEOTIDE SEQUENCE [LARGE SCALE GENOMIC DNA]</scope>
    <source>
        <strain evidence="1 2">NBRC 102082</strain>
    </source>
</reference>
<protein>
    <submittedName>
        <fullName evidence="1">Uncharacterized protein</fullName>
    </submittedName>
</protein>
<evidence type="ECO:0000313" key="1">
    <source>
        <dbReference type="EMBL" id="GEA52363.1"/>
    </source>
</evidence>
<accession>A0A4Y3HYV3</accession>
<comment type="caution">
    <text evidence="1">The sequence shown here is derived from an EMBL/GenBank/DDBJ whole genome shotgun (WGS) entry which is preliminary data.</text>
</comment>
<sequence>MKVIDTDTPDVTIIDLSVFSVSCFIYRNFATKKYEELVTDKSTQFG</sequence>
<dbReference type="EMBL" id="BJLF01000018">
    <property type="protein sequence ID" value="GEA52363.1"/>
    <property type="molecule type" value="Genomic_DNA"/>
</dbReference>
<gene>
    <name evidence="1" type="ORF">VIN01S_31670</name>
</gene>
<dbReference type="Proteomes" id="UP000318717">
    <property type="component" value="Unassembled WGS sequence"/>
</dbReference>
<evidence type="ECO:0000313" key="2">
    <source>
        <dbReference type="Proteomes" id="UP000318717"/>
    </source>
</evidence>
<dbReference type="AlphaFoldDB" id="A0A4Y3HYV3"/>
<name>A0A4Y3HYV3_9VIBR</name>
<proteinExistence type="predicted"/>